<evidence type="ECO:0000313" key="3">
    <source>
        <dbReference type="EMBL" id="SVA53926.1"/>
    </source>
</evidence>
<name>A0A381WN20_9ZZZZ</name>
<accession>A0A381WN20</accession>
<feature type="domain" description="Chromosomal replication initiator protein DnaA ATPAse" evidence="1">
    <location>
        <begin position="20"/>
        <end position="162"/>
    </location>
</feature>
<evidence type="ECO:0000259" key="1">
    <source>
        <dbReference type="Pfam" id="PF00308"/>
    </source>
</evidence>
<dbReference type="Pfam" id="PF22688">
    <property type="entry name" value="Hda_lid"/>
    <property type="match status" value="1"/>
</dbReference>
<feature type="domain" description="Hda lid" evidence="2">
    <location>
        <begin position="170"/>
        <end position="230"/>
    </location>
</feature>
<protein>
    <submittedName>
        <fullName evidence="3">Uncharacterized protein</fullName>
    </submittedName>
</protein>
<dbReference type="AlphaFoldDB" id="A0A381WN20"/>
<dbReference type="NCBIfam" id="TIGR03420">
    <property type="entry name" value="DnaA_homol_Hda"/>
    <property type="match status" value="1"/>
</dbReference>
<dbReference type="EMBL" id="UINC01012334">
    <property type="protein sequence ID" value="SVA53926.1"/>
    <property type="molecule type" value="Genomic_DNA"/>
</dbReference>
<dbReference type="SUPFAM" id="SSF52540">
    <property type="entry name" value="P-loop containing nucleoside triphosphate hydrolases"/>
    <property type="match status" value="1"/>
</dbReference>
<gene>
    <name evidence="3" type="ORF">METZ01_LOCUS106780</name>
</gene>
<evidence type="ECO:0000259" key="2">
    <source>
        <dbReference type="Pfam" id="PF22688"/>
    </source>
</evidence>
<organism evidence="3">
    <name type="scientific">marine metagenome</name>
    <dbReference type="NCBI Taxonomy" id="408172"/>
    <lineage>
        <taxon>unclassified sequences</taxon>
        <taxon>metagenomes</taxon>
        <taxon>ecological metagenomes</taxon>
    </lineage>
</organism>
<dbReference type="PANTHER" id="PTHR30050:SF5">
    <property type="entry name" value="DNAA REGULATORY INACTIVATOR HDA"/>
    <property type="match status" value="1"/>
</dbReference>
<dbReference type="Pfam" id="PF00308">
    <property type="entry name" value="Bac_DnaA"/>
    <property type="match status" value="1"/>
</dbReference>
<dbReference type="PANTHER" id="PTHR30050">
    <property type="entry name" value="CHROMOSOMAL REPLICATION INITIATOR PROTEIN DNAA"/>
    <property type="match status" value="1"/>
</dbReference>
<dbReference type="InterPro" id="IPR013317">
    <property type="entry name" value="DnaA_dom"/>
</dbReference>
<reference evidence="3" key="1">
    <citation type="submission" date="2018-05" db="EMBL/GenBank/DDBJ databases">
        <authorList>
            <person name="Lanie J.A."/>
            <person name="Ng W.-L."/>
            <person name="Kazmierczak K.M."/>
            <person name="Andrzejewski T.M."/>
            <person name="Davidsen T.M."/>
            <person name="Wayne K.J."/>
            <person name="Tettelin H."/>
            <person name="Glass J.I."/>
            <person name="Rusch D."/>
            <person name="Podicherti R."/>
            <person name="Tsui H.-C.T."/>
            <person name="Winkler M.E."/>
        </authorList>
    </citation>
    <scope>NUCLEOTIDE SEQUENCE</scope>
</reference>
<feature type="non-terminal residue" evidence="3">
    <location>
        <position position="1"/>
    </location>
</feature>
<sequence length="230" mass="26507">MKIEPTSFSQIPFEFGNFKKRDFASFVEGENQALIYSLNTIIEKEKSDSLYIWGPTGTGKTHLLQAACKKANEINYHVTYMPLKQYKDFSPEMLDGLGELDLVCVDDLEYISDSIEWQQRLTLLFNEIRDNHNSIIISSAVSPKNINIELNDLKSRLVWGQVYKIKSPNDELKIEILRKKAAERSFQLSNNVAEFLIRRSNRDLNSLIEILDEIDRSSLAAKRKVTIPFI</sequence>
<dbReference type="Gene3D" id="3.40.50.300">
    <property type="entry name" value="P-loop containing nucleotide triphosphate hydrolases"/>
    <property type="match status" value="1"/>
</dbReference>
<dbReference type="GO" id="GO:0032297">
    <property type="term" value="P:negative regulation of DNA-templated DNA replication initiation"/>
    <property type="evidence" value="ECO:0007669"/>
    <property type="project" value="InterPro"/>
</dbReference>
<dbReference type="Gene3D" id="1.10.8.60">
    <property type="match status" value="1"/>
</dbReference>
<dbReference type="InterPro" id="IPR027417">
    <property type="entry name" value="P-loop_NTPase"/>
</dbReference>
<dbReference type="InterPro" id="IPR055199">
    <property type="entry name" value="Hda_lid"/>
</dbReference>
<feature type="non-terminal residue" evidence="3">
    <location>
        <position position="230"/>
    </location>
</feature>
<dbReference type="CDD" id="cd00009">
    <property type="entry name" value="AAA"/>
    <property type="match status" value="1"/>
</dbReference>
<dbReference type="InterPro" id="IPR017788">
    <property type="entry name" value="Hda"/>
</dbReference>
<proteinExistence type="predicted"/>
<dbReference type="GO" id="GO:0006270">
    <property type="term" value="P:DNA replication initiation"/>
    <property type="evidence" value="ECO:0007669"/>
    <property type="project" value="TreeGrafter"/>
</dbReference>